<sequence length="92" mass="10950">MLTSSVQQEEKEPRQHARVSWTKHKLKLENWTTAAGIWSCYRTKLITNKACSTLHRRKLSFHHREGNSWTGKVRLWQTKEKLSSHIPAKRKR</sequence>
<evidence type="ECO:0000313" key="2">
    <source>
        <dbReference type="Proteomes" id="UP000190648"/>
    </source>
</evidence>
<proteinExistence type="predicted"/>
<keyword evidence="2" id="KW-1185">Reference proteome</keyword>
<accession>A0A1V4KC43</accession>
<organism evidence="1 2">
    <name type="scientific">Patagioenas fasciata monilis</name>
    <dbReference type="NCBI Taxonomy" id="372326"/>
    <lineage>
        <taxon>Eukaryota</taxon>
        <taxon>Metazoa</taxon>
        <taxon>Chordata</taxon>
        <taxon>Craniata</taxon>
        <taxon>Vertebrata</taxon>
        <taxon>Euteleostomi</taxon>
        <taxon>Archelosauria</taxon>
        <taxon>Archosauria</taxon>
        <taxon>Dinosauria</taxon>
        <taxon>Saurischia</taxon>
        <taxon>Theropoda</taxon>
        <taxon>Coelurosauria</taxon>
        <taxon>Aves</taxon>
        <taxon>Neognathae</taxon>
        <taxon>Neoaves</taxon>
        <taxon>Columbimorphae</taxon>
        <taxon>Columbiformes</taxon>
        <taxon>Columbidae</taxon>
        <taxon>Patagioenas</taxon>
    </lineage>
</organism>
<gene>
    <name evidence="1" type="ORF">AV530_014445</name>
</gene>
<dbReference type="EMBL" id="LSYS01003958">
    <property type="protein sequence ID" value="OPJ81921.1"/>
    <property type="molecule type" value="Genomic_DNA"/>
</dbReference>
<evidence type="ECO:0000313" key="1">
    <source>
        <dbReference type="EMBL" id="OPJ81921.1"/>
    </source>
</evidence>
<comment type="caution">
    <text evidence="1">The sequence shown here is derived from an EMBL/GenBank/DDBJ whole genome shotgun (WGS) entry which is preliminary data.</text>
</comment>
<dbReference type="Proteomes" id="UP000190648">
    <property type="component" value="Unassembled WGS sequence"/>
</dbReference>
<reference evidence="1 2" key="1">
    <citation type="submission" date="2016-02" db="EMBL/GenBank/DDBJ databases">
        <title>Band-tailed pigeon sequencing and assembly.</title>
        <authorList>
            <person name="Soares A.E."/>
            <person name="Novak B.J."/>
            <person name="Rice E.S."/>
            <person name="O'Connell B."/>
            <person name="Chang D."/>
            <person name="Weber S."/>
            <person name="Shapiro B."/>
        </authorList>
    </citation>
    <scope>NUCLEOTIDE SEQUENCE [LARGE SCALE GENOMIC DNA]</scope>
    <source>
        <strain evidence="1">BTP2013</strain>
        <tissue evidence="1">Blood</tissue>
    </source>
</reference>
<name>A0A1V4KC43_PATFA</name>
<protein>
    <submittedName>
        <fullName evidence="1">Uncharacterized protein</fullName>
    </submittedName>
</protein>
<dbReference type="AlphaFoldDB" id="A0A1V4KC43"/>